<geneLocation type="mitochondrion" evidence="2"/>
<evidence type="ECO:0000256" key="1">
    <source>
        <dbReference type="SAM" id="SignalP"/>
    </source>
</evidence>
<feature type="chain" id="PRO_5007100169" evidence="1">
    <location>
        <begin position="20"/>
        <end position="64"/>
    </location>
</feature>
<gene>
    <name evidence="2" type="ORF">ABT39_MTgene5829</name>
</gene>
<protein>
    <submittedName>
        <fullName evidence="2">Uncharacterized protein</fullName>
    </submittedName>
</protein>
<organism evidence="2">
    <name type="scientific">Picea glauca</name>
    <name type="common">White spruce</name>
    <name type="synonym">Pinus glauca</name>
    <dbReference type="NCBI Taxonomy" id="3330"/>
    <lineage>
        <taxon>Eukaryota</taxon>
        <taxon>Viridiplantae</taxon>
        <taxon>Streptophyta</taxon>
        <taxon>Embryophyta</taxon>
        <taxon>Tracheophyta</taxon>
        <taxon>Spermatophyta</taxon>
        <taxon>Pinopsida</taxon>
        <taxon>Pinidae</taxon>
        <taxon>Conifers I</taxon>
        <taxon>Pinales</taxon>
        <taxon>Pinaceae</taxon>
        <taxon>Picea</taxon>
    </lineage>
</organism>
<reference evidence="2" key="1">
    <citation type="journal article" date="2015" name="Genome Biol. Evol.">
        <title>Organellar Genomes of White Spruce (Picea glauca): Assembly and Annotation.</title>
        <authorList>
            <person name="Jackman S.D."/>
            <person name="Warren R.L."/>
            <person name="Gibb E.A."/>
            <person name="Vandervalk B.P."/>
            <person name="Mohamadi H."/>
            <person name="Chu J."/>
            <person name="Raymond A."/>
            <person name="Pleasance S."/>
            <person name="Coope R."/>
            <person name="Wildung M.R."/>
            <person name="Ritland C.E."/>
            <person name="Bousquet J."/>
            <person name="Jones S.J."/>
            <person name="Bohlmann J."/>
            <person name="Birol I."/>
        </authorList>
    </citation>
    <scope>NUCLEOTIDE SEQUENCE [LARGE SCALE GENOMIC DNA]</scope>
    <source>
        <tissue evidence="2">Flushing bud</tissue>
    </source>
</reference>
<dbReference type="EMBL" id="LKAM01000007">
    <property type="protein sequence ID" value="KUM47642.1"/>
    <property type="molecule type" value="Genomic_DNA"/>
</dbReference>
<proteinExistence type="predicted"/>
<sequence length="64" mass="7213">MPLLSKLNLLSSLLPSLLGPWMNLDLEQELDLDLNLDMPPPLPPILLLWAKELKLALPTLLMDQ</sequence>
<keyword evidence="2" id="KW-0496">Mitochondrion</keyword>
<feature type="signal peptide" evidence="1">
    <location>
        <begin position="1"/>
        <end position="19"/>
    </location>
</feature>
<keyword evidence="1" id="KW-0732">Signal</keyword>
<accession>A0A101LYJ0</accession>
<comment type="caution">
    <text evidence="2">The sequence shown here is derived from an EMBL/GenBank/DDBJ whole genome shotgun (WGS) entry which is preliminary data.</text>
</comment>
<evidence type="ECO:0000313" key="2">
    <source>
        <dbReference type="EMBL" id="KUM47642.1"/>
    </source>
</evidence>
<dbReference type="AlphaFoldDB" id="A0A101LYJ0"/>
<name>A0A101LYJ0_PICGL</name>